<evidence type="ECO:0000313" key="2">
    <source>
        <dbReference type="EMBL" id="MBD1270751.1"/>
    </source>
</evidence>
<dbReference type="AlphaFoldDB" id="A0A8I0FXG7"/>
<organism evidence="2 4">
    <name type="scientific">Aeromicrobium tamlense</name>
    <dbReference type="NCBI Taxonomy" id="375541"/>
    <lineage>
        <taxon>Bacteria</taxon>
        <taxon>Bacillati</taxon>
        <taxon>Actinomycetota</taxon>
        <taxon>Actinomycetes</taxon>
        <taxon>Propionibacteriales</taxon>
        <taxon>Nocardioidaceae</taxon>
        <taxon>Aeromicrobium</taxon>
    </lineage>
</organism>
<dbReference type="InterPro" id="IPR036390">
    <property type="entry name" value="WH_DNA-bd_sf"/>
</dbReference>
<dbReference type="SMART" id="SM00347">
    <property type="entry name" value="HTH_MARR"/>
    <property type="match status" value="1"/>
</dbReference>
<comment type="caution">
    <text evidence="2">The sequence shown here is derived from an EMBL/GenBank/DDBJ whole genome shotgun (WGS) entry which is preliminary data.</text>
</comment>
<dbReference type="SUPFAM" id="SSF46785">
    <property type="entry name" value="Winged helix' DNA-binding domain"/>
    <property type="match status" value="1"/>
</dbReference>
<protein>
    <submittedName>
        <fullName evidence="2">MarR family transcriptional regulator</fullName>
    </submittedName>
</protein>
<dbReference type="Proteomes" id="UP000659061">
    <property type="component" value="Unassembled WGS sequence"/>
</dbReference>
<dbReference type="EMBL" id="JACWMT010000003">
    <property type="protein sequence ID" value="MBD1271117.1"/>
    <property type="molecule type" value="Genomic_DNA"/>
</dbReference>
<dbReference type="GO" id="GO:0006950">
    <property type="term" value="P:response to stress"/>
    <property type="evidence" value="ECO:0007669"/>
    <property type="project" value="TreeGrafter"/>
</dbReference>
<dbReference type="GO" id="GO:0003700">
    <property type="term" value="F:DNA-binding transcription factor activity"/>
    <property type="evidence" value="ECO:0007669"/>
    <property type="project" value="InterPro"/>
</dbReference>
<dbReference type="PANTHER" id="PTHR33164">
    <property type="entry name" value="TRANSCRIPTIONAL REGULATOR, MARR FAMILY"/>
    <property type="match status" value="1"/>
</dbReference>
<name>A0A8I0FXG7_9ACTN</name>
<accession>A0A8I0FXG7</accession>
<reference evidence="2" key="1">
    <citation type="submission" date="2020-09" db="EMBL/GenBank/DDBJ databases">
        <title>Novel species in genus Aeromicrobium.</title>
        <authorList>
            <person name="Zhang G."/>
        </authorList>
    </citation>
    <scope>NUCLEOTIDE SEQUENCE</scope>
    <source>
        <strain evidence="2">SSW1-57</strain>
    </source>
</reference>
<gene>
    <name evidence="2" type="ORF">IDH50_10955</name>
    <name evidence="3" type="ORF">IDH50_12805</name>
</gene>
<dbReference type="InterPro" id="IPR039422">
    <property type="entry name" value="MarR/SlyA-like"/>
</dbReference>
<evidence type="ECO:0000313" key="3">
    <source>
        <dbReference type="EMBL" id="MBD1271117.1"/>
    </source>
</evidence>
<evidence type="ECO:0000259" key="1">
    <source>
        <dbReference type="PROSITE" id="PS50995"/>
    </source>
</evidence>
<feature type="domain" description="HTH marR-type" evidence="1">
    <location>
        <begin position="27"/>
        <end position="162"/>
    </location>
</feature>
<dbReference type="InterPro" id="IPR000835">
    <property type="entry name" value="HTH_MarR-typ"/>
</dbReference>
<proteinExistence type="predicted"/>
<dbReference type="Gene3D" id="1.10.10.10">
    <property type="entry name" value="Winged helix-like DNA-binding domain superfamily/Winged helix DNA-binding domain"/>
    <property type="match status" value="1"/>
</dbReference>
<sequence>MSTRSWWRSKSSPSAYAATVSDERDEPDELTYLLDGVFRLERAVTRIGNLRLTPWHLSLSSYAAMRIIETKPRLSLAQLSRRCFVRPQTMTRIVSTLRDRGYVERTANPESERAMSLTLTREGISVLREMDAEVLQINDSFARALDGDERAELVRMLRTTAILVEEELRELER</sequence>
<dbReference type="PANTHER" id="PTHR33164:SF43">
    <property type="entry name" value="HTH-TYPE TRANSCRIPTIONAL REPRESSOR YETL"/>
    <property type="match status" value="1"/>
</dbReference>
<dbReference type="PROSITE" id="PS50995">
    <property type="entry name" value="HTH_MARR_2"/>
    <property type="match status" value="1"/>
</dbReference>
<dbReference type="InterPro" id="IPR036388">
    <property type="entry name" value="WH-like_DNA-bd_sf"/>
</dbReference>
<dbReference type="EMBL" id="JACWMT010000002">
    <property type="protein sequence ID" value="MBD1270751.1"/>
    <property type="molecule type" value="Genomic_DNA"/>
</dbReference>
<dbReference type="Pfam" id="PF01047">
    <property type="entry name" value="MarR"/>
    <property type="match status" value="1"/>
</dbReference>
<evidence type="ECO:0000313" key="4">
    <source>
        <dbReference type="Proteomes" id="UP000659061"/>
    </source>
</evidence>